<keyword evidence="1" id="KW-1133">Transmembrane helix</keyword>
<evidence type="ECO:0000313" key="3">
    <source>
        <dbReference type="Proteomes" id="UP001642483"/>
    </source>
</evidence>
<dbReference type="Proteomes" id="UP001642483">
    <property type="component" value="Unassembled WGS sequence"/>
</dbReference>
<sequence>MNRVCFENHLKNFLFQDDNSKDIRRGAEGSTKASTFKVLTEMPLVLRRLFRGISALVMALLTAVCDGILTPVF</sequence>
<dbReference type="EMBL" id="CAWYQH010000104">
    <property type="protein sequence ID" value="CAK8687542.1"/>
    <property type="molecule type" value="Genomic_DNA"/>
</dbReference>
<keyword evidence="1" id="KW-0472">Membrane</keyword>
<accession>A0ABP0G6W4</accession>
<reference evidence="2 3" key="1">
    <citation type="submission" date="2024-02" db="EMBL/GenBank/DDBJ databases">
        <authorList>
            <person name="Daric V."/>
            <person name="Darras S."/>
        </authorList>
    </citation>
    <scope>NUCLEOTIDE SEQUENCE [LARGE SCALE GENOMIC DNA]</scope>
</reference>
<keyword evidence="3" id="KW-1185">Reference proteome</keyword>
<feature type="transmembrane region" description="Helical" evidence="1">
    <location>
        <begin position="49"/>
        <end position="69"/>
    </location>
</feature>
<name>A0ABP0G6W4_CLALP</name>
<keyword evidence="1" id="KW-0812">Transmembrane</keyword>
<evidence type="ECO:0000256" key="1">
    <source>
        <dbReference type="SAM" id="Phobius"/>
    </source>
</evidence>
<comment type="caution">
    <text evidence="2">The sequence shown here is derived from an EMBL/GenBank/DDBJ whole genome shotgun (WGS) entry which is preliminary data.</text>
</comment>
<proteinExistence type="predicted"/>
<gene>
    <name evidence="2" type="ORF">CVLEPA_LOCUS19610</name>
</gene>
<protein>
    <submittedName>
        <fullName evidence="2">Uncharacterized protein</fullName>
    </submittedName>
</protein>
<organism evidence="2 3">
    <name type="scientific">Clavelina lepadiformis</name>
    <name type="common">Light-bulb sea squirt</name>
    <name type="synonym">Ascidia lepadiformis</name>
    <dbReference type="NCBI Taxonomy" id="159417"/>
    <lineage>
        <taxon>Eukaryota</taxon>
        <taxon>Metazoa</taxon>
        <taxon>Chordata</taxon>
        <taxon>Tunicata</taxon>
        <taxon>Ascidiacea</taxon>
        <taxon>Aplousobranchia</taxon>
        <taxon>Clavelinidae</taxon>
        <taxon>Clavelina</taxon>
    </lineage>
</organism>
<evidence type="ECO:0000313" key="2">
    <source>
        <dbReference type="EMBL" id="CAK8687542.1"/>
    </source>
</evidence>